<proteinExistence type="predicted"/>
<dbReference type="EMBL" id="JAAIJR010000108">
    <property type="protein sequence ID" value="NEX22571.1"/>
    <property type="molecule type" value="Genomic_DNA"/>
</dbReference>
<reference evidence="4" key="1">
    <citation type="journal article" date="2020" name="Microbiol. Resour. Announc.">
        <title>Draft Genome Sequences of Thiorhodococcus mannitoliphagus and Thiorhodococcus minor, Purple Sulfur Photosynthetic Bacteria in the Gammaproteobacterial Family Chromatiaceae.</title>
        <authorList>
            <person name="Aviles F.A."/>
            <person name="Meyer T.E."/>
            <person name="Kyndt J.A."/>
        </authorList>
    </citation>
    <scope>NUCLEOTIDE SEQUENCE [LARGE SCALE GENOMIC DNA]</scope>
    <source>
        <strain evidence="4">DSM 18266</strain>
    </source>
</reference>
<organism evidence="3 4">
    <name type="scientific">Thiorhodococcus mannitoliphagus</name>
    <dbReference type="NCBI Taxonomy" id="329406"/>
    <lineage>
        <taxon>Bacteria</taxon>
        <taxon>Pseudomonadati</taxon>
        <taxon>Pseudomonadota</taxon>
        <taxon>Gammaproteobacteria</taxon>
        <taxon>Chromatiales</taxon>
        <taxon>Chromatiaceae</taxon>
        <taxon>Thiorhodococcus</taxon>
    </lineage>
</organism>
<evidence type="ECO:0000313" key="4">
    <source>
        <dbReference type="Proteomes" id="UP000471640"/>
    </source>
</evidence>
<accession>A0A6P1DZW6</accession>
<dbReference type="RefSeq" id="WP_164655669.1">
    <property type="nucleotide sequence ID" value="NZ_JAAIJR010000108.1"/>
</dbReference>
<protein>
    <submittedName>
        <fullName evidence="3">Uncharacterized protein</fullName>
    </submittedName>
</protein>
<name>A0A6P1DZW6_9GAMM</name>
<sequence>MSSKPRLAHLLLIILFVLAVWAIVPIAIYFSPILGIIGSLTEIAKDTGALGDTYGVINSLFTGLALAAIVFAIFIQIDQLKSQEQNLDLYRKEVERTLSHMEDVERWTRVRSKLDVLPDLLRRNEFQLRKLIGQEIEIPDILSAPYDELIAIADLLDVQVKKWTDAEMHRKEAEKHIAELEAESNDEALSREEAETLMRNLAGGNTNWHKLQELKMREQSLAESGRRYVRAREILSEIIDFLEDLDNAYRQARGGFS</sequence>
<keyword evidence="2" id="KW-1133">Transmembrane helix</keyword>
<evidence type="ECO:0000256" key="1">
    <source>
        <dbReference type="SAM" id="Coils"/>
    </source>
</evidence>
<keyword evidence="4" id="KW-1185">Reference proteome</keyword>
<dbReference type="AlphaFoldDB" id="A0A6P1DZW6"/>
<gene>
    <name evidence="3" type="ORF">G3480_20055</name>
</gene>
<keyword evidence="2" id="KW-0812">Transmembrane</keyword>
<keyword evidence="1" id="KW-0175">Coiled coil</keyword>
<comment type="caution">
    <text evidence="3">The sequence shown here is derived from an EMBL/GenBank/DDBJ whole genome shotgun (WGS) entry which is preliminary data.</text>
</comment>
<reference evidence="3 4" key="2">
    <citation type="submission" date="2020-02" db="EMBL/GenBank/DDBJ databases">
        <title>Genome sequences of Thiorhodococcus mannitoliphagus and Thiorhodococcus minor, purple sulfur photosynthetic bacteria in the gammaproteobacterial family, Chromatiaceae.</title>
        <authorList>
            <person name="Aviles F.A."/>
            <person name="Meyer T.E."/>
            <person name="Kyndt J.A."/>
        </authorList>
    </citation>
    <scope>NUCLEOTIDE SEQUENCE [LARGE SCALE GENOMIC DNA]</scope>
    <source>
        <strain evidence="3 4">DSM 18266</strain>
    </source>
</reference>
<feature type="transmembrane region" description="Helical" evidence="2">
    <location>
        <begin position="54"/>
        <end position="75"/>
    </location>
</feature>
<feature type="transmembrane region" description="Helical" evidence="2">
    <location>
        <begin position="7"/>
        <end position="34"/>
    </location>
</feature>
<dbReference type="Proteomes" id="UP000471640">
    <property type="component" value="Unassembled WGS sequence"/>
</dbReference>
<evidence type="ECO:0000313" key="3">
    <source>
        <dbReference type="EMBL" id="NEX22571.1"/>
    </source>
</evidence>
<feature type="coiled-coil region" evidence="1">
    <location>
        <begin position="163"/>
        <end position="197"/>
    </location>
</feature>
<keyword evidence="2" id="KW-0472">Membrane</keyword>
<evidence type="ECO:0000256" key="2">
    <source>
        <dbReference type="SAM" id="Phobius"/>
    </source>
</evidence>